<dbReference type="InterPro" id="IPR004358">
    <property type="entry name" value="Sig_transdc_His_kin-like_C"/>
</dbReference>
<sequence>MLIEMQQIQSTINNYLSLTKPQNTLKEKIDINHILNQVKDTISPLALSYKVEIKQNSTDSFYINGDPEKFKLCLNNIIQNGIEAMKNGGLLQINIQKVKGNIMIDIIDSGIGMSSQQIKRIALPFYSTTEKGTGLGTMIAYSIIKELNGDIEIESELGKGTRFSISIPC</sequence>
<evidence type="ECO:0000256" key="5">
    <source>
        <dbReference type="ARBA" id="ARBA00022777"/>
    </source>
</evidence>
<keyword evidence="7" id="KW-0902">Two-component regulatory system</keyword>
<keyword evidence="3" id="KW-0808">Transferase</keyword>
<dbReference type="GO" id="GO:0000160">
    <property type="term" value="P:phosphorelay signal transduction system"/>
    <property type="evidence" value="ECO:0007669"/>
    <property type="project" value="UniProtKB-KW"/>
</dbReference>
<evidence type="ECO:0000256" key="2">
    <source>
        <dbReference type="ARBA" id="ARBA00012438"/>
    </source>
</evidence>
<dbReference type="InterPro" id="IPR003594">
    <property type="entry name" value="HATPase_dom"/>
</dbReference>
<evidence type="ECO:0000313" key="9">
    <source>
        <dbReference type="EMBL" id="EOO30629.1"/>
    </source>
</evidence>
<organism evidence="9 10">
    <name type="scientific">Bacillus cereus VD133</name>
    <dbReference type="NCBI Taxonomy" id="1053233"/>
    <lineage>
        <taxon>Bacteria</taxon>
        <taxon>Bacillati</taxon>
        <taxon>Bacillota</taxon>
        <taxon>Bacilli</taxon>
        <taxon>Bacillales</taxon>
        <taxon>Bacillaceae</taxon>
        <taxon>Bacillus</taxon>
        <taxon>Bacillus cereus group</taxon>
    </lineage>
</organism>
<dbReference type="SUPFAM" id="SSF55874">
    <property type="entry name" value="ATPase domain of HSP90 chaperone/DNA topoisomerase II/histidine kinase"/>
    <property type="match status" value="1"/>
</dbReference>
<dbReference type="PROSITE" id="PS50109">
    <property type="entry name" value="HIS_KIN"/>
    <property type="match status" value="1"/>
</dbReference>
<gene>
    <name evidence="9" type="ORF">IIU_04946</name>
</gene>
<evidence type="ECO:0000256" key="3">
    <source>
        <dbReference type="ARBA" id="ARBA00022679"/>
    </source>
</evidence>
<evidence type="ECO:0000313" key="10">
    <source>
        <dbReference type="Proteomes" id="UP000014018"/>
    </source>
</evidence>
<protein>
    <recommendedName>
        <fullName evidence="2">histidine kinase</fullName>
        <ecNumber evidence="2">2.7.13.3</ecNumber>
    </recommendedName>
</protein>
<dbReference type="SMART" id="SM00387">
    <property type="entry name" value="HATPase_c"/>
    <property type="match status" value="1"/>
</dbReference>
<evidence type="ECO:0000256" key="4">
    <source>
        <dbReference type="ARBA" id="ARBA00022741"/>
    </source>
</evidence>
<keyword evidence="5" id="KW-0418">Kinase</keyword>
<dbReference type="PRINTS" id="PR00344">
    <property type="entry name" value="BCTRLSENSOR"/>
</dbReference>
<comment type="caution">
    <text evidence="9">The sequence shown here is derived from an EMBL/GenBank/DDBJ whole genome shotgun (WGS) entry which is preliminary data.</text>
</comment>
<evidence type="ECO:0000256" key="6">
    <source>
        <dbReference type="ARBA" id="ARBA00022840"/>
    </source>
</evidence>
<dbReference type="PANTHER" id="PTHR43065">
    <property type="entry name" value="SENSOR HISTIDINE KINASE"/>
    <property type="match status" value="1"/>
</dbReference>
<dbReference type="Gene3D" id="3.30.565.10">
    <property type="entry name" value="Histidine kinase-like ATPase, C-terminal domain"/>
    <property type="match status" value="1"/>
</dbReference>
<dbReference type="Pfam" id="PF02518">
    <property type="entry name" value="HATPase_c"/>
    <property type="match status" value="1"/>
</dbReference>
<keyword evidence="4" id="KW-0547">Nucleotide-binding</keyword>
<dbReference type="PANTHER" id="PTHR43065:SF46">
    <property type="entry name" value="C4-DICARBOXYLATE TRANSPORT SENSOR PROTEIN DCTB"/>
    <property type="match status" value="1"/>
</dbReference>
<dbReference type="InterPro" id="IPR005467">
    <property type="entry name" value="His_kinase_dom"/>
</dbReference>
<feature type="domain" description="Histidine kinase" evidence="8">
    <location>
        <begin position="1"/>
        <end position="169"/>
    </location>
</feature>
<dbReference type="Proteomes" id="UP000014018">
    <property type="component" value="Unassembled WGS sequence"/>
</dbReference>
<accession>A0A9W5V0P1</accession>
<dbReference type="EC" id="2.7.13.3" evidence="2"/>
<dbReference type="AlphaFoldDB" id="A0A9W5V0P1"/>
<evidence type="ECO:0000256" key="1">
    <source>
        <dbReference type="ARBA" id="ARBA00000085"/>
    </source>
</evidence>
<dbReference type="GO" id="GO:0004673">
    <property type="term" value="F:protein histidine kinase activity"/>
    <property type="evidence" value="ECO:0007669"/>
    <property type="project" value="UniProtKB-EC"/>
</dbReference>
<evidence type="ECO:0000256" key="7">
    <source>
        <dbReference type="ARBA" id="ARBA00023012"/>
    </source>
</evidence>
<name>A0A9W5V0P1_BACCE</name>
<proteinExistence type="predicted"/>
<dbReference type="InterPro" id="IPR036890">
    <property type="entry name" value="HATPase_C_sf"/>
</dbReference>
<dbReference type="EMBL" id="AHFB01000084">
    <property type="protein sequence ID" value="EOO30629.1"/>
    <property type="molecule type" value="Genomic_DNA"/>
</dbReference>
<comment type="catalytic activity">
    <reaction evidence="1">
        <text>ATP + protein L-histidine = ADP + protein N-phospho-L-histidine.</text>
        <dbReference type="EC" id="2.7.13.3"/>
    </reaction>
</comment>
<reference evidence="9 10" key="1">
    <citation type="submission" date="2012-12" db="EMBL/GenBank/DDBJ databases">
        <title>The Genome Sequence of Bacillus cereus VD133.</title>
        <authorList>
            <consortium name="The Broad Institute Genome Sequencing Platform"/>
            <consortium name="The Broad Institute Genome Sequencing Center for Infectious Disease"/>
            <person name="Feldgarden M."/>
            <person name="Van der Auwera G.A."/>
            <person name="Mahillon J."/>
            <person name="Duprez V."/>
            <person name="Timmery S."/>
            <person name="Mattelet C."/>
            <person name="Dierick K."/>
            <person name="Sun M."/>
            <person name="Yu Z."/>
            <person name="Zhu L."/>
            <person name="Hu X."/>
            <person name="Shank E.B."/>
            <person name="Swiecicka I."/>
            <person name="Hansen B.M."/>
            <person name="Andrup L."/>
            <person name="Walker B."/>
            <person name="Young S.K."/>
            <person name="Zeng Q."/>
            <person name="Gargeya S."/>
            <person name="Fitzgerald M."/>
            <person name="Haas B."/>
            <person name="Abouelleil A."/>
            <person name="Alvarado L."/>
            <person name="Arachchi H.M."/>
            <person name="Berlin A.M."/>
            <person name="Chapman S.B."/>
            <person name="Dewar J."/>
            <person name="Goldberg J."/>
            <person name="Griggs A."/>
            <person name="Gujja S."/>
            <person name="Hansen M."/>
            <person name="Howarth C."/>
            <person name="Imamovic A."/>
            <person name="Larimer J."/>
            <person name="McCowan C."/>
            <person name="Murphy C."/>
            <person name="Neiman D."/>
            <person name="Pearson M."/>
            <person name="Priest M."/>
            <person name="Roberts A."/>
            <person name="Saif S."/>
            <person name="Shea T."/>
            <person name="Sisk P."/>
            <person name="Sykes S."/>
            <person name="Wortman J."/>
            <person name="Nusbaum C."/>
            <person name="Birren B."/>
        </authorList>
    </citation>
    <scope>NUCLEOTIDE SEQUENCE [LARGE SCALE GENOMIC DNA]</scope>
    <source>
        <strain evidence="9 10">VD133</strain>
    </source>
</reference>
<keyword evidence="6" id="KW-0067">ATP-binding</keyword>
<dbReference type="GO" id="GO:0005524">
    <property type="term" value="F:ATP binding"/>
    <property type="evidence" value="ECO:0007669"/>
    <property type="project" value="UniProtKB-KW"/>
</dbReference>
<evidence type="ECO:0000259" key="8">
    <source>
        <dbReference type="PROSITE" id="PS50109"/>
    </source>
</evidence>